<dbReference type="PANTHER" id="PTHR23026:SF123">
    <property type="entry name" value="NAD(P)H NITROREDUCTASE RV3131-RELATED"/>
    <property type="match status" value="1"/>
</dbReference>
<dbReference type="Gene3D" id="3.40.109.10">
    <property type="entry name" value="NADH Oxidase"/>
    <property type="match status" value="2"/>
</dbReference>
<protein>
    <recommendedName>
        <fullName evidence="3">Nitroreductase domain-containing protein</fullName>
    </recommendedName>
</protein>
<name>A0ABY8XF36_9PSEU</name>
<sequence length="344" mass="36631">MKHPTPDADTVRAAVALAVRAPSVHNSQPWRWHVDGRTAELRADLRRRLPHTDPDGRDLLVSCGCALHHFAVATAAMGWAARIERLPDAGEPGLLARIALVPHEPRDRDIALAAAIPRRRSDRRRFAGRPLLARDADRLRRAAADHGAVLRVVDDAPRRSALTGAAAAAAGLHHADPGYEVELAAWSGRGYAPDGVPARNAVLATVGRHELRVREFAGARLADTAGPDGAALTVLATTGDDRLSRLRAGEAVGAVLLAATRLNLASCVYTEPLELTSTRALVRDCVLGGGLEPQVVVRVGYPPEGAAPLPATPRRPLGEVLWPLPHAYGASLPIPVQLRGYRPS</sequence>
<proteinExistence type="predicted"/>
<dbReference type="NCBIfam" id="NF047509">
    <property type="entry name" value="Rv3131_FMN_oxido"/>
    <property type="match status" value="1"/>
</dbReference>
<dbReference type="SUPFAM" id="SSF55469">
    <property type="entry name" value="FMN-dependent nitroreductase-like"/>
    <property type="match status" value="1"/>
</dbReference>
<evidence type="ECO:0000313" key="2">
    <source>
        <dbReference type="Proteomes" id="UP001227101"/>
    </source>
</evidence>
<dbReference type="Proteomes" id="UP001227101">
    <property type="component" value="Chromosome"/>
</dbReference>
<dbReference type="EMBL" id="CP127173">
    <property type="protein sequence ID" value="WIV54233.1"/>
    <property type="molecule type" value="Genomic_DNA"/>
</dbReference>
<dbReference type="RefSeq" id="WP_285450818.1">
    <property type="nucleotide sequence ID" value="NZ_CP127173.1"/>
</dbReference>
<evidence type="ECO:0008006" key="3">
    <source>
        <dbReference type="Google" id="ProtNLM"/>
    </source>
</evidence>
<evidence type="ECO:0000313" key="1">
    <source>
        <dbReference type="EMBL" id="WIV54233.1"/>
    </source>
</evidence>
<keyword evidence="2" id="KW-1185">Reference proteome</keyword>
<organism evidence="1 2">
    <name type="scientific">Amycolatopsis nalaikhensis</name>
    <dbReference type="NCBI Taxonomy" id="715472"/>
    <lineage>
        <taxon>Bacteria</taxon>
        <taxon>Bacillati</taxon>
        <taxon>Actinomycetota</taxon>
        <taxon>Actinomycetes</taxon>
        <taxon>Pseudonocardiales</taxon>
        <taxon>Pseudonocardiaceae</taxon>
        <taxon>Amycolatopsis</taxon>
    </lineage>
</organism>
<reference evidence="1 2" key="1">
    <citation type="submission" date="2023-06" db="EMBL/GenBank/DDBJ databases">
        <authorList>
            <person name="Oyuntsetseg B."/>
            <person name="Kim S.B."/>
        </authorList>
    </citation>
    <scope>NUCLEOTIDE SEQUENCE [LARGE SCALE GENOMIC DNA]</scope>
    <source>
        <strain evidence="1 2">2-2</strain>
    </source>
</reference>
<accession>A0ABY8XF36</accession>
<dbReference type="PANTHER" id="PTHR23026">
    <property type="entry name" value="NADPH NITROREDUCTASE"/>
    <property type="match status" value="1"/>
</dbReference>
<dbReference type="InterPro" id="IPR000415">
    <property type="entry name" value="Nitroreductase-like"/>
</dbReference>
<gene>
    <name evidence="1" type="ORF">QP939_35970</name>
</gene>
<dbReference type="InterPro" id="IPR050627">
    <property type="entry name" value="Nitroreductase/BluB"/>
</dbReference>